<dbReference type="GO" id="GO:0009055">
    <property type="term" value="F:electron transfer activity"/>
    <property type="evidence" value="ECO:0007669"/>
    <property type="project" value="TreeGrafter"/>
</dbReference>
<gene>
    <name evidence="3" type="ORF">IAB80_03970</name>
</gene>
<protein>
    <submittedName>
        <fullName evidence="3">NAD(P)H-dependent oxidoreductase</fullName>
    </submittedName>
</protein>
<dbReference type="Gene3D" id="3.40.50.360">
    <property type="match status" value="1"/>
</dbReference>
<organism evidence="3 4">
    <name type="scientific">Candidatus Cryptobacteroides excrementipullorum</name>
    <dbReference type="NCBI Taxonomy" id="2840761"/>
    <lineage>
        <taxon>Bacteria</taxon>
        <taxon>Pseudomonadati</taxon>
        <taxon>Bacteroidota</taxon>
        <taxon>Bacteroidia</taxon>
        <taxon>Bacteroidales</taxon>
        <taxon>Candidatus Cryptobacteroides</taxon>
    </lineage>
</organism>
<dbReference type="InterPro" id="IPR029039">
    <property type="entry name" value="Flavoprotein-like_sf"/>
</dbReference>
<sequence>MKKLVIVVHPHMEESKVHRTWKEELLKLNDPDITVHDIYEAYPDGVIDVEAEQRLVEKHDCIVFQFPVYWYSSPALLKQWEDEVLAPGWAYPGKYALEGKYITCAVSTAGSNDDYSKHGKAGYTVDEVLLPYRLTASFIHAVYRPSFTWYSAEGISPEHLKDSVPAYISFLRSIQ</sequence>
<evidence type="ECO:0000313" key="3">
    <source>
        <dbReference type="EMBL" id="MBO8478027.1"/>
    </source>
</evidence>
<dbReference type="Proteomes" id="UP000823771">
    <property type="component" value="Unassembled WGS sequence"/>
</dbReference>
<dbReference type="EMBL" id="JADILZ010000035">
    <property type="protein sequence ID" value="MBO8478027.1"/>
    <property type="molecule type" value="Genomic_DNA"/>
</dbReference>
<dbReference type="AlphaFoldDB" id="A0A9D9ISK9"/>
<dbReference type="SUPFAM" id="SSF52218">
    <property type="entry name" value="Flavoproteins"/>
    <property type="match status" value="1"/>
</dbReference>
<feature type="domain" description="Flavodoxin-like fold" evidence="2">
    <location>
        <begin position="1"/>
        <end position="160"/>
    </location>
</feature>
<evidence type="ECO:0000256" key="1">
    <source>
        <dbReference type="ARBA" id="ARBA00023002"/>
    </source>
</evidence>
<comment type="caution">
    <text evidence="3">The sequence shown here is derived from an EMBL/GenBank/DDBJ whole genome shotgun (WGS) entry which is preliminary data.</text>
</comment>
<dbReference type="GO" id="GO:0003955">
    <property type="term" value="F:NAD(P)H dehydrogenase (quinone) activity"/>
    <property type="evidence" value="ECO:0007669"/>
    <property type="project" value="TreeGrafter"/>
</dbReference>
<dbReference type="GO" id="GO:0010181">
    <property type="term" value="F:FMN binding"/>
    <property type="evidence" value="ECO:0007669"/>
    <property type="project" value="TreeGrafter"/>
</dbReference>
<dbReference type="InterPro" id="IPR003680">
    <property type="entry name" value="Flavodoxin_fold"/>
</dbReference>
<proteinExistence type="predicted"/>
<keyword evidence="1" id="KW-0560">Oxidoreductase</keyword>
<dbReference type="Pfam" id="PF02525">
    <property type="entry name" value="Flavodoxin_2"/>
    <property type="match status" value="1"/>
</dbReference>
<dbReference type="PANTHER" id="PTHR47307:SF1">
    <property type="entry name" value="GLUTATHIONE-REGULATED POTASSIUM-EFFLUX SYSTEM ANCILLARY PROTEIN KEFG"/>
    <property type="match status" value="1"/>
</dbReference>
<name>A0A9D9ISK9_9BACT</name>
<reference evidence="3" key="2">
    <citation type="journal article" date="2021" name="PeerJ">
        <title>Extensive microbial diversity within the chicken gut microbiome revealed by metagenomics and culture.</title>
        <authorList>
            <person name="Gilroy R."/>
            <person name="Ravi A."/>
            <person name="Getino M."/>
            <person name="Pursley I."/>
            <person name="Horton D.L."/>
            <person name="Alikhan N.F."/>
            <person name="Baker D."/>
            <person name="Gharbi K."/>
            <person name="Hall N."/>
            <person name="Watson M."/>
            <person name="Adriaenssens E.M."/>
            <person name="Foster-Nyarko E."/>
            <person name="Jarju S."/>
            <person name="Secka A."/>
            <person name="Antonio M."/>
            <person name="Oren A."/>
            <person name="Chaudhuri R.R."/>
            <person name="La Ragione R."/>
            <person name="Hildebrand F."/>
            <person name="Pallen M.J."/>
        </authorList>
    </citation>
    <scope>NUCLEOTIDE SEQUENCE</scope>
    <source>
        <strain evidence="3">2478</strain>
    </source>
</reference>
<accession>A0A9D9ISK9</accession>
<dbReference type="PANTHER" id="PTHR47307">
    <property type="entry name" value="GLUTATHIONE-REGULATED POTASSIUM-EFFLUX SYSTEM ANCILLARY PROTEIN KEFG"/>
    <property type="match status" value="1"/>
</dbReference>
<evidence type="ECO:0000313" key="4">
    <source>
        <dbReference type="Proteomes" id="UP000823771"/>
    </source>
</evidence>
<dbReference type="InterPro" id="IPR046980">
    <property type="entry name" value="KefG/KefF"/>
</dbReference>
<reference evidence="3" key="1">
    <citation type="submission" date="2020-10" db="EMBL/GenBank/DDBJ databases">
        <authorList>
            <person name="Gilroy R."/>
        </authorList>
    </citation>
    <scope>NUCLEOTIDE SEQUENCE</scope>
    <source>
        <strain evidence="3">2478</strain>
    </source>
</reference>
<evidence type="ECO:0000259" key="2">
    <source>
        <dbReference type="Pfam" id="PF02525"/>
    </source>
</evidence>